<feature type="region of interest" description="Disordered" evidence="1">
    <location>
        <begin position="330"/>
        <end position="351"/>
    </location>
</feature>
<dbReference type="EMBL" id="LGRX02003855">
    <property type="protein sequence ID" value="KAK3281392.1"/>
    <property type="molecule type" value="Genomic_DNA"/>
</dbReference>
<accession>A0AAE0GNK8</accession>
<evidence type="ECO:0000256" key="1">
    <source>
        <dbReference type="SAM" id="MobiDB-lite"/>
    </source>
</evidence>
<dbReference type="Pfam" id="PF04081">
    <property type="entry name" value="DNA_pol_delta_4"/>
    <property type="match status" value="1"/>
</dbReference>
<reference evidence="2 3" key="1">
    <citation type="journal article" date="2015" name="Genome Biol. Evol.">
        <title>Comparative Genomics of a Bacterivorous Green Alga Reveals Evolutionary Causalities and Consequences of Phago-Mixotrophic Mode of Nutrition.</title>
        <authorList>
            <person name="Burns J.A."/>
            <person name="Paasch A."/>
            <person name="Narechania A."/>
            <person name="Kim E."/>
        </authorList>
    </citation>
    <scope>NUCLEOTIDE SEQUENCE [LARGE SCALE GENOMIC DNA]</scope>
    <source>
        <strain evidence="2 3">PLY_AMNH</strain>
    </source>
</reference>
<gene>
    <name evidence="2" type="ORF">CYMTET_10807</name>
</gene>
<sequence length="434" mass="48833">MPSESRLWYVYEKARAEPLISAQKESTRKESTRLMTLLERANASSTGNLVHELTNSELSSEIKQIAGALKQVMKLLNVRTLTGCFGKNKPQTASTKGIHLAVLDKMEMLHARLEALREDMRQRRRVKTGAEKLTLSPETDVTAQDLRDLQLFQQNRKFGPRSGMRPSERYARAVKFELDPPSNIPKILEKNPDVLDARVQLAKYNDGNRIIAATLPMQKLQDVLENHYKKIALKHPNILKAYGGEVSLLYPVIYARKKTMERILGKATTRAMPDEPCVRNCVLTARFRTPSCFFVFFFLTRPAGNSKTTWALAGSIFSFNTRMDNTCTRQASMSASSKNPTSTSVDPTVVAHDDKSTQEGYDMLIRLQRGLILLEQYLRQHDMSALNYGMSKCVDSDTNKKRDTQPQIAISPEGDTVSLATSDNAARALRLTDT</sequence>
<comment type="caution">
    <text evidence="2">The sequence shown here is derived from an EMBL/GenBank/DDBJ whole genome shotgun (WGS) entry which is preliminary data.</text>
</comment>
<name>A0AAE0GNK8_9CHLO</name>
<evidence type="ECO:0000313" key="3">
    <source>
        <dbReference type="Proteomes" id="UP001190700"/>
    </source>
</evidence>
<dbReference type="Proteomes" id="UP001190700">
    <property type="component" value="Unassembled WGS sequence"/>
</dbReference>
<proteinExistence type="predicted"/>
<dbReference type="GO" id="GO:0000731">
    <property type="term" value="P:DNA synthesis involved in DNA repair"/>
    <property type="evidence" value="ECO:0007669"/>
    <property type="project" value="InterPro"/>
</dbReference>
<organism evidence="2 3">
    <name type="scientific">Cymbomonas tetramitiformis</name>
    <dbReference type="NCBI Taxonomy" id="36881"/>
    <lineage>
        <taxon>Eukaryota</taxon>
        <taxon>Viridiplantae</taxon>
        <taxon>Chlorophyta</taxon>
        <taxon>Pyramimonadophyceae</taxon>
        <taxon>Pyramimonadales</taxon>
        <taxon>Pyramimonadaceae</taxon>
        <taxon>Cymbomonas</taxon>
    </lineage>
</organism>
<feature type="compositionally biased region" description="Polar residues" evidence="1">
    <location>
        <begin position="330"/>
        <end position="346"/>
    </location>
</feature>
<evidence type="ECO:0000313" key="2">
    <source>
        <dbReference type="EMBL" id="KAK3281392.1"/>
    </source>
</evidence>
<protein>
    <submittedName>
        <fullName evidence="2">Uncharacterized protein</fullName>
    </submittedName>
</protein>
<dbReference type="InterPro" id="IPR007218">
    <property type="entry name" value="DNA_pol_delta_4"/>
</dbReference>
<keyword evidence="3" id="KW-1185">Reference proteome</keyword>
<dbReference type="AlphaFoldDB" id="A0AAE0GNK8"/>
<dbReference type="GO" id="GO:0006260">
    <property type="term" value="P:DNA replication"/>
    <property type="evidence" value="ECO:0007669"/>
    <property type="project" value="InterPro"/>
</dbReference>